<feature type="domain" description="GST N-terminal" evidence="1">
    <location>
        <begin position="1"/>
        <end position="78"/>
    </location>
</feature>
<accession>A0A2W5QYA0</accession>
<dbReference type="AlphaFoldDB" id="A0A2W5QYA0"/>
<gene>
    <name evidence="2" type="ORF">DI563_32060</name>
</gene>
<keyword evidence="2" id="KW-0808">Transferase</keyword>
<protein>
    <submittedName>
        <fullName evidence="2">Glutathione S-transferase</fullName>
    </submittedName>
</protein>
<dbReference type="Pfam" id="PF13417">
    <property type="entry name" value="GST_N_3"/>
    <property type="match status" value="1"/>
</dbReference>
<sequence length="206" mass="22210">MQLIGMLDSPFVRRTAISLQLLGLAFESRPISVFRQVDEFRRFNPVVKAPTLVLDDGMALMDSSLILQHAEDLAGPARSLWPAAPAERVRALRLTGLALAACEKAVQLVYERELRPADKRHAPWAERVHGQVLAAWEAIEAEMRRAALPAAAGGQPIGQAGLTIAVVWHFTQALLPGVVAPGDFPLQAAHSAQAEALPAFAARPHG</sequence>
<evidence type="ECO:0000313" key="3">
    <source>
        <dbReference type="Proteomes" id="UP000249135"/>
    </source>
</evidence>
<dbReference type="PROSITE" id="PS50404">
    <property type="entry name" value="GST_NTER"/>
    <property type="match status" value="1"/>
</dbReference>
<evidence type="ECO:0000259" key="1">
    <source>
        <dbReference type="PROSITE" id="PS50404"/>
    </source>
</evidence>
<dbReference type="Gene3D" id="3.40.30.10">
    <property type="entry name" value="Glutaredoxin"/>
    <property type="match status" value="1"/>
</dbReference>
<dbReference type="GO" id="GO:0006559">
    <property type="term" value="P:L-phenylalanine catabolic process"/>
    <property type="evidence" value="ECO:0007669"/>
    <property type="project" value="TreeGrafter"/>
</dbReference>
<dbReference type="SUPFAM" id="SSF52833">
    <property type="entry name" value="Thioredoxin-like"/>
    <property type="match status" value="1"/>
</dbReference>
<dbReference type="CDD" id="cd03205">
    <property type="entry name" value="GST_C_6"/>
    <property type="match status" value="1"/>
</dbReference>
<dbReference type="Gene3D" id="1.20.1050.10">
    <property type="match status" value="1"/>
</dbReference>
<dbReference type="PANTHER" id="PTHR42673:SF21">
    <property type="entry name" value="GLUTATHIONE S-TRANSFERASE YFCF"/>
    <property type="match status" value="1"/>
</dbReference>
<evidence type="ECO:0000313" key="2">
    <source>
        <dbReference type="EMBL" id="PZQ56380.1"/>
    </source>
</evidence>
<dbReference type="PANTHER" id="PTHR42673">
    <property type="entry name" value="MALEYLACETOACETATE ISOMERASE"/>
    <property type="match status" value="1"/>
</dbReference>
<dbReference type="GO" id="GO:0004364">
    <property type="term" value="F:glutathione transferase activity"/>
    <property type="evidence" value="ECO:0007669"/>
    <property type="project" value="TreeGrafter"/>
</dbReference>
<dbReference type="InterPro" id="IPR036249">
    <property type="entry name" value="Thioredoxin-like_sf"/>
</dbReference>
<dbReference type="InterPro" id="IPR004045">
    <property type="entry name" value="Glutathione_S-Trfase_N"/>
</dbReference>
<comment type="caution">
    <text evidence="2">The sequence shown here is derived from an EMBL/GenBank/DDBJ whole genome shotgun (WGS) entry which is preliminary data.</text>
</comment>
<dbReference type="GO" id="GO:0006749">
    <property type="term" value="P:glutathione metabolic process"/>
    <property type="evidence" value="ECO:0007669"/>
    <property type="project" value="TreeGrafter"/>
</dbReference>
<dbReference type="EMBL" id="QFPP01000874">
    <property type="protein sequence ID" value="PZQ56380.1"/>
    <property type="molecule type" value="Genomic_DNA"/>
</dbReference>
<proteinExistence type="predicted"/>
<name>A0A2W5QYA0_VARPD</name>
<organism evidence="2 3">
    <name type="scientific">Variovorax paradoxus</name>
    <dbReference type="NCBI Taxonomy" id="34073"/>
    <lineage>
        <taxon>Bacteria</taxon>
        <taxon>Pseudomonadati</taxon>
        <taxon>Pseudomonadota</taxon>
        <taxon>Betaproteobacteria</taxon>
        <taxon>Burkholderiales</taxon>
        <taxon>Comamonadaceae</taxon>
        <taxon>Variovorax</taxon>
    </lineage>
</organism>
<dbReference type="Proteomes" id="UP000249135">
    <property type="component" value="Unassembled WGS sequence"/>
</dbReference>
<dbReference type="GO" id="GO:0016034">
    <property type="term" value="F:maleylacetoacetate isomerase activity"/>
    <property type="evidence" value="ECO:0007669"/>
    <property type="project" value="TreeGrafter"/>
</dbReference>
<reference evidence="2 3" key="1">
    <citation type="submission" date="2017-08" db="EMBL/GenBank/DDBJ databases">
        <title>Infants hospitalized years apart are colonized by the same room-sourced microbial strains.</title>
        <authorList>
            <person name="Brooks B."/>
            <person name="Olm M.R."/>
            <person name="Firek B.A."/>
            <person name="Baker R."/>
            <person name="Thomas B.C."/>
            <person name="Morowitz M.J."/>
            <person name="Banfield J.F."/>
        </authorList>
    </citation>
    <scope>NUCLEOTIDE SEQUENCE [LARGE SCALE GENOMIC DNA]</scope>
    <source>
        <strain evidence="2">S2_005_003_R2_41</strain>
    </source>
</reference>